<dbReference type="InterPro" id="IPR040788">
    <property type="entry name" value="HEPN_MAE_28990"/>
</dbReference>
<gene>
    <name evidence="2" type="ORF">F0169_17645</name>
</gene>
<protein>
    <recommendedName>
        <fullName evidence="1">MAE-28990/MAE-18760-like HEPN domain-containing protein</fullName>
    </recommendedName>
</protein>
<keyword evidence="3" id="KW-1185">Reference proteome</keyword>
<sequence length="244" mass="27712">MEELNAAFEERLAEVEEYLEFLKLLQKSMQAGPPKFSGTEHVINTQQQKILYAGVYLQLYNLVESTMTRCIDFVAQSAFRDATWRPSDLSQTLFREWIRLTARTHTELTPEHRLDHALTLCGLLVSASPLTEFSIEKGGGGNWDDNEIEAMATRLGFQLNVSQAVYSDVKRKFRDDLGPLGLVKKLRNKLAHGSISFTESAEAETVGRLIDLKDQTANYLKEVIACFGGYVERYEFLIPERRPA</sequence>
<feature type="domain" description="MAE-28990/MAE-18760-like HEPN" evidence="1">
    <location>
        <begin position="2"/>
        <end position="235"/>
    </location>
</feature>
<evidence type="ECO:0000313" key="2">
    <source>
        <dbReference type="EMBL" id="MPR03738.1"/>
    </source>
</evidence>
<comment type="caution">
    <text evidence="2">The sequence shown here is derived from an EMBL/GenBank/DDBJ whole genome shotgun (WGS) entry which is preliminary data.</text>
</comment>
<evidence type="ECO:0000259" key="1">
    <source>
        <dbReference type="Pfam" id="PF18737"/>
    </source>
</evidence>
<dbReference type="Pfam" id="PF18737">
    <property type="entry name" value="HEPN_MAE_28990"/>
    <property type="match status" value="1"/>
</dbReference>
<proteinExistence type="predicted"/>
<name>A0A5N7KNM3_9PSED</name>
<reference evidence="2 3" key="1">
    <citation type="journal article" date="2020" name="Int. J. Syst. Evol. Microbiol.">
        <title>Pseudomonas kitaguniensis sp. nov., a pathogen causing bacterial rot of Welsh onion in Japan.</title>
        <authorList>
            <person name="Sawada H."/>
            <person name="Fujikawa T."/>
            <person name="Nishiwaki Y."/>
            <person name="Horita H."/>
        </authorList>
    </citation>
    <scope>NUCLEOTIDE SEQUENCE [LARGE SCALE GENOMIC DNA]</scope>
    <source>
        <strain evidence="2 3">MAFF 212408</strain>
    </source>
</reference>
<dbReference type="Proteomes" id="UP000326112">
    <property type="component" value="Unassembled WGS sequence"/>
</dbReference>
<dbReference type="EMBL" id="VUAZ01000105">
    <property type="protein sequence ID" value="MPR03738.1"/>
    <property type="molecule type" value="Genomic_DNA"/>
</dbReference>
<evidence type="ECO:0000313" key="3">
    <source>
        <dbReference type="Proteomes" id="UP000326112"/>
    </source>
</evidence>
<reference evidence="2 3" key="2">
    <citation type="journal article" date="2023" name="Plant Pathol.">
        <title>Dismantling and reorganizing Pseudomonas marginalis sensu#lato.</title>
        <authorList>
            <person name="Sawada H."/>
            <person name="Fujikawa T."/>
            <person name="Satou M."/>
        </authorList>
    </citation>
    <scope>NUCLEOTIDE SEQUENCE [LARGE SCALE GENOMIC DNA]</scope>
    <source>
        <strain evidence="2 3">MAFF 212408</strain>
    </source>
</reference>
<dbReference type="RefSeq" id="WP_152747199.1">
    <property type="nucleotide sequence ID" value="NZ_VUAZ01000105.1"/>
</dbReference>
<accession>A0A5N7KNM3</accession>
<organism evidence="2 3">
    <name type="scientific">Pseudomonas kitaguniensis</name>
    <dbReference type="NCBI Taxonomy" id="2607908"/>
    <lineage>
        <taxon>Bacteria</taxon>
        <taxon>Pseudomonadati</taxon>
        <taxon>Pseudomonadota</taxon>
        <taxon>Gammaproteobacteria</taxon>
        <taxon>Pseudomonadales</taxon>
        <taxon>Pseudomonadaceae</taxon>
        <taxon>Pseudomonas</taxon>
    </lineage>
</organism>